<dbReference type="EMBL" id="QQXL01000005">
    <property type="protein sequence ID" value="RKW70199.1"/>
    <property type="molecule type" value="Genomic_DNA"/>
</dbReference>
<dbReference type="RefSeq" id="WP_121485388.1">
    <property type="nucleotide sequence ID" value="NZ_QQXL01000005.1"/>
</dbReference>
<name>A0A496PI85_9MICC</name>
<evidence type="ECO:0000256" key="1">
    <source>
        <dbReference type="SAM" id="Phobius"/>
    </source>
</evidence>
<keyword evidence="1" id="KW-1133">Transmembrane helix</keyword>
<comment type="caution">
    <text evidence="2">The sequence shown here is derived from an EMBL/GenBank/DDBJ whole genome shotgun (WGS) entry which is preliminary data.</text>
</comment>
<protein>
    <submittedName>
        <fullName evidence="2">Uncharacterized protein</fullName>
    </submittedName>
</protein>
<keyword evidence="3" id="KW-1185">Reference proteome</keyword>
<sequence>MQNRLRPLGRAWGASGVAVGLAALSHSVAGGHAPEPLLLAVAWALGAVMALPFTSRRASLVRLAGLLLPAQLIYHVVFGGMHAGAHGGSAHAGPHGGSGVVPTLADVTASDAATHLTHTASAVAGEFPAGTAEAASAQPLMLLAHVLSAVLSVLVIRHAERAVAAAWDWCHLRLVAGVRLPRIPAPRRRAQRARPSWELPRPHLLGLPLAALRHRGPPAALAYA</sequence>
<dbReference type="AlphaFoldDB" id="A0A496PI85"/>
<proteinExistence type="predicted"/>
<keyword evidence="1" id="KW-0812">Transmembrane</keyword>
<keyword evidence="1" id="KW-0472">Membrane</keyword>
<feature type="transmembrane region" description="Helical" evidence="1">
    <location>
        <begin position="60"/>
        <end position="78"/>
    </location>
</feature>
<organism evidence="2 3">
    <name type="scientific">Galactobacter caseinivorans</name>
    <dbReference type="NCBI Taxonomy" id="2676123"/>
    <lineage>
        <taxon>Bacteria</taxon>
        <taxon>Bacillati</taxon>
        <taxon>Actinomycetota</taxon>
        <taxon>Actinomycetes</taxon>
        <taxon>Micrococcales</taxon>
        <taxon>Micrococcaceae</taxon>
        <taxon>Galactobacter</taxon>
    </lineage>
</organism>
<gene>
    <name evidence="2" type="ORF">DWQ67_09670</name>
</gene>
<evidence type="ECO:0000313" key="3">
    <source>
        <dbReference type="Proteomes" id="UP000273119"/>
    </source>
</evidence>
<reference evidence="2 3" key="1">
    <citation type="submission" date="2018-07" db="EMBL/GenBank/DDBJ databases">
        <title>Arthrobacter sp. nov., isolated from raw cow's milk with high bacterial count.</title>
        <authorList>
            <person name="Hahne J."/>
            <person name="Isele D."/>
            <person name="Lipski A."/>
        </authorList>
    </citation>
    <scope>NUCLEOTIDE SEQUENCE [LARGE SCALE GENOMIC DNA]</scope>
    <source>
        <strain evidence="2 3">JZ R-183</strain>
    </source>
</reference>
<feature type="transmembrane region" description="Helical" evidence="1">
    <location>
        <begin position="37"/>
        <end position="53"/>
    </location>
</feature>
<dbReference type="Proteomes" id="UP000273119">
    <property type="component" value="Unassembled WGS sequence"/>
</dbReference>
<accession>A0A496PI85</accession>
<evidence type="ECO:0000313" key="2">
    <source>
        <dbReference type="EMBL" id="RKW70199.1"/>
    </source>
</evidence>
<feature type="transmembrane region" description="Helical" evidence="1">
    <location>
        <begin position="137"/>
        <end position="156"/>
    </location>
</feature>